<accession>A0A1H6J0T6</accession>
<keyword evidence="3" id="KW-1185">Reference proteome</keyword>
<protein>
    <submittedName>
        <fullName evidence="2">Polysaccharide pyruvyl transferase</fullName>
    </submittedName>
</protein>
<reference evidence="2 3" key="1">
    <citation type="submission" date="2016-10" db="EMBL/GenBank/DDBJ databases">
        <authorList>
            <person name="Varghese N."/>
            <person name="Submissions S."/>
        </authorList>
    </citation>
    <scope>NUCLEOTIDE SEQUENCE [LARGE SCALE GENOMIC DNA]</scope>
    <source>
        <strain evidence="2 3">WCP15</strain>
    </source>
</reference>
<dbReference type="EMBL" id="FNWT01000005">
    <property type="protein sequence ID" value="SEH55594.1"/>
    <property type="molecule type" value="Genomic_DNA"/>
</dbReference>
<keyword evidence="2" id="KW-0808">Transferase</keyword>
<dbReference type="Proteomes" id="UP000199135">
    <property type="component" value="Unassembled WGS sequence"/>
</dbReference>
<feature type="domain" description="Polysaccharide pyruvyl transferase" evidence="1">
    <location>
        <begin position="14"/>
        <end position="302"/>
    </location>
</feature>
<dbReference type="RefSeq" id="WP_078686577.1">
    <property type="nucleotide sequence ID" value="NZ_FNWT01000005.1"/>
</dbReference>
<organism evidence="2 3">
    <name type="scientific">Parafannyhessea umbonata</name>
    <dbReference type="NCBI Taxonomy" id="604330"/>
    <lineage>
        <taxon>Bacteria</taxon>
        <taxon>Bacillati</taxon>
        <taxon>Actinomycetota</taxon>
        <taxon>Coriobacteriia</taxon>
        <taxon>Coriobacteriales</taxon>
        <taxon>Atopobiaceae</taxon>
        <taxon>Parafannyhessea</taxon>
    </lineage>
</organism>
<proteinExistence type="predicted"/>
<gene>
    <name evidence="2" type="ORF">SAMN05216447_105120</name>
</gene>
<evidence type="ECO:0000259" key="1">
    <source>
        <dbReference type="Pfam" id="PF04230"/>
    </source>
</evidence>
<evidence type="ECO:0000313" key="3">
    <source>
        <dbReference type="Proteomes" id="UP000199135"/>
    </source>
</evidence>
<sequence>MKTVGIMTWFSYDNYGTVLQAAAMCRSLSKLGLNPQLISYDPSMGSMGHAKVKKSIATKVAHRLLGKYHLCSRERCDKFADFRSRFLVLSPRVKSISDLPRLNNEYDAFLCGSDQVWSPRFFDPNYYLSFVGDDVKKVAYAPSFGCDSLELYGHASEIRVLLERFQSIGVRESSGARLVEECTGKKPPVVLDPTLLLCDEEWEGLSSRDRSEDQLRPYCLFYFLGYYKKNYDVALQIANTKGLSVVMIPVYQRDLSNPNCPQEAVGPDDFIALVRGAACVCTDSFHGCAFATLFGKELFAFERFDPKDPNSQNTRIYSFLETMGLRDRLITRNRLDSYSAADDSMYDKISLNKRIEDLRNESMDFLTSSLLGV</sequence>
<dbReference type="GO" id="GO:0016740">
    <property type="term" value="F:transferase activity"/>
    <property type="evidence" value="ECO:0007669"/>
    <property type="project" value="UniProtKB-KW"/>
</dbReference>
<comment type="caution">
    <text evidence="2">The sequence shown here is derived from an EMBL/GenBank/DDBJ whole genome shotgun (WGS) entry which is preliminary data.</text>
</comment>
<dbReference type="InterPro" id="IPR007345">
    <property type="entry name" value="Polysacch_pyruvyl_Trfase"/>
</dbReference>
<dbReference type="Pfam" id="PF04230">
    <property type="entry name" value="PS_pyruv_trans"/>
    <property type="match status" value="1"/>
</dbReference>
<name>A0A1H6J0T6_9ACTN</name>
<evidence type="ECO:0000313" key="2">
    <source>
        <dbReference type="EMBL" id="SEH55594.1"/>
    </source>
</evidence>